<dbReference type="AlphaFoldDB" id="A0A172TUX4"/>
<proteinExistence type="predicted"/>
<evidence type="ECO:0000313" key="4">
    <source>
        <dbReference type="Proteomes" id="UP000077177"/>
    </source>
</evidence>
<feature type="domain" description="Lipid/polyisoprenoid-binding YceI-like" evidence="2">
    <location>
        <begin position="55"/>
        <end position="177"/>
    </location>
</feature>
<dbReference type="OrthoDB" id="116832at2"/>
<reference evidence="3 4" key="2">
    <citation type="journal article" date="2016" name="Int. J. Syst. Evol. Microbiol.">
        <title>Flavisolibacter tropicus sp. nov., isolated from tropical soil.</title>
        <authorList>
            <person name="Lee J.J."/>
            <person name="Kang M.S."/>
            <person name="Kim G.S."/>
            <person name="Lee C.S."/>
            <person name="Lim S."/>
            <person name="Lee J."/>
            <person name="Roh S.H."/>
            <person name="Kang H."/>
            <person name="Ha J.M."/>
            <person name="Bae S."/>
            <person name="Jung H.Y."/>
            <person name="Kim M.K."/>
        </authorList>
    </citation>
    <scope>NUCLEOTIDE SEQUENCE [LARGE SCALE GENOMIC DNA]</scope>
    <source>
        <strain evidence="3 4">LCS9</strain>
    </source>
</reference>
<evidence type="ECO:0000256" key="1">
    <source>
        <dbReference type="SAM" id="SignalP"/>
    </source>
</evidence>
<dbReference type="Proteomes" id="UP000077177">
    <property type="component" value="Chromosome"/>
</dbReference>
<dbReference type="PANTHER" id="PTHR34406">
    <property type="entry name" value="PROTEIN YCEI"/>
    <property type="match status" value="1"/>
</dbReference>
<dbReference type="EMBL" id="CP011390">
    <property type="protein sequence ID" value="ANE50537.1"/>
    <property type="molecule type" value="Genomic_DNA"/>
</dbReference>
<dbReference type="KEGG" id="fla:SY85_08510"/>
<feature type="signal peptide" evidence="1">
    <location>
        <begin position="1"/>
        <end position="20"/>
    </location>
</feature>
<protein>
    <submittedName>
        <fullName evidence="3">Polyisoprenoid-binding protein</fullName>
    </submittedName>
</protein>
<dbReference type="Pfam" id="PF04264">
    <property type="entry name" value="YceI"/>
    <property type="match status" value="1"/>
</dbReference>
<keyword evidence="1" id="KW-0732">Signal</keyword>
<feature type="chain" id="PRO_5008001193" evidence="1">
    <location>
        <begin position="21"/>
        <end position="184"/>
    </location>
</feature>
<dbReference type="InterPro" id="IPR007372">
    <property type="entry name" value="Lipid/polyisoprenoid-bd_YceI"/>
</dbReference>
<dbReference type="Gene3D" id="2.40.128.110">
    <property type="entry name" value="Lipid/polyisoprenoid-binding, YceI-like"/>
    <property type="match status" value="1"/>
</dbReference>
<dbReference type="InterPro" id="IPR036761">
    <property type="entry name" value="TTHA0802/YceI-like_sf"/>
</dbReference>
<dbReference type="SUPFAM" id="SSF101874">
    <property type="entry name" value="YceI-like"/>
    <property type="match status" value="1"/>
</dbReference>
<keyword evidence="4" id="KW-1185">Reference proteome</keyword>
<gene>
    <name evidence="3" type="ORF">SY85_08510</name>
</gene>
<dbReference type="PANTHER" id="PTHR34406:SF1">
    <property type="entry name" value="PROTEIN YCEI"/>
    <property type="match status" value="1"/>
</dbReference>
<reference evidence="4" key="1">
    <citation type="submission" date="2015-01" db="EMBL/GenBank/DDBJ databases">
        <title>Flavisolibacter sp./LCS9/ whole genome sequencing.</title>
        <authorList>
            <person name="Kim M.K."/>
            <person name="Srinivasan S."/>
            <person name="Lee J.-J."/>
        </authorList>
    </citation>
    <scope>NUCLEOTIDE SEQUENCE [LARGE SCALE GENOMIC DNA]</scope>
    <source>
        <strain evidence="4">LCS9</strain>
    </source>
</reference>
<dbReference type="RefSeq" id="WP_066403550.1">
    <property type="nucleotide sequence ID" value="NZ_CP011390.1"/>
</dbReference>
<sequence length="184" mass="20449">MKHFLVLLLSVASASLTVNAQSKFFTKNGKILFFSKAPLEDIEAKNKSAVCLLDTQSGTLQFSLLMKGFEFENELMQEHFNEDYVESHLFPKAEFKGQVVNNASINYKKGGVYPAKVKGKLTIHGETKDVETTGTIVVNGDNLQIASNFPILLSDYKIKIPSLVKDKVSNSIKITVESKLDPFQ</sequence>
<evidence type="ECO:0000313" key="3">
    <source>
        <dbReference type="EMBL" id="ANE50537.1"/>
    </source>
</evidence>
<organism evidence="3 4">
    <name type="scientific">Flavisolibacter tropicus</name>
    <dbReference type="NCBI Taxonomy" id="1492898"/>
    <lineage>
        <taxon>Bacteria</taxon>
        <taxon>Pseudomonadati</taxon>
        <taxon>Bacteroidota</taxon>
        <taxon>Chitinophagia</taxon>
        <taxon>Chitinophagales</taxon>
        <taxon>Chitinophagaceae</taxon>
        <taxon>Flavisolibacter</taxon>
    </lineage>
</organism>
<evidence type="ECO:0000259" key="2">
    <source>
        <dbReference type="Pfam" id="PF04264"/>
    </source>
</evidence>
<accession>A0A172TUX4</accession>
<dbReference type="STRING" id="1492898.SY85_08510"/>
<name>A0A172TUX4_9BACT</name>
<dbReference type="PATRIC" id="fig|1492898.3.peg.1829"/>